<keyword evidence="5" id="KW-1185">Reference proteome</keyword>
<evidence type="ECO:0000313" key="4">
    <source>
        <dbReference type="EnsemblMetazoa" id="G27804.2:cds"/>
    </source>
</evidence>
<evidence type="ECO:0000256" key="1">
    <source>
        <dbReference type="ARBA" id="ARBA00022443"/>
    </source>
</evidence>
<protein>
    <recommendedName>
        <fullName evidence="3">SH3 domain-containing protein</fullName>
    </recommendedName>
</protein>
<dbReference type="AlphaFoldDB" id="A0A8W8LJT0"/>
<name>A0A8W8LJT0_MAGGI</name>
<proteinExistence type="predicted"/>
<dbReference type="PROSITE" id="PS50002">
    <property type="entry name" value="SH3"/>
    <property type="match status" value="1"/>
</dbReference>
<dbReference type="InterPro" id="IPR036028">
    <property type="entry name" value="SH3-like_dom_sf"/>
</dbReference>
<dbReference type="Pfam" id="PF07653">
    <property type="entry name" value="SH3_2"/>
    <property type="match status" value="1"/>
</dbReference>
<dbReference type="SUPFAM" id="SSF50044">
    <property type="entry name" value="SH3-domain"/>
    <property type="match status" value="1"/>
</dbReference>
<dbReference type="InterPro" id="IPR001452">
    <property type="entry name" value="SH3_domain"/>
</dbReference>
<accession>A0A8W8LJT0</accession>
<dbReference type="Gene3D" id="2.30.30.40">
    <property type="entry name" value="SH3 Domains"/>
    <property type="match status" value="1"/>
</dbReference>
<sequence length="56" mass="5963">ALKEGELSFSEGSLITEISQDADNPGWCVGRLPDGTTGRFHSSFVEDVPPEELAAV</sequence>
<organism evidence="4 5">
    <name type="scientific">Magallana gigas</name>
    <name type="common">Pacific oyster</name>
    <name type="synonym">Crassostrea gigas</name>
    <dbReference type="NCBI Taxonomy" id="29159"/>
    <lineage>
        <taxon>Eukaryota</taxon>
        <taxon>Metazoa</taxon>
        <taxon>Spiralia</taxon>
        <taxon>Lophotrochozoa</taxon>
        <taxon>Mollusca</taxon>
        <taxon>Bivalvia</taxon>
        <taxon>Autobranchia</taxon>
        <taxon>Pteriomorphia</taxon>
        <taxon>Ostreida</taxon>
        <taxon>Ostreoidea</taxon>
        <taxon>Ostreidae</taxon>
        <taxon>Magallana</taxon>
    </lineage>
</organism>
<reference evidence="4" key="1">
    <citation type="submission" date="2022-08" db="UniProtKB">
        <authorList>
            <consortium name="EnsemblMetazoa"/>
        </authorList>
    </citation>
    <scope>IDENTIFICATION</scope>
    <source>
        <strain evidence="4">05x7-T-G4-1.051#20</strain>
    </source>
</reference>
<dbReference type="Proteomes" id="UP000005408">
    <property type="component" value="Unassembled WGS sequence"/>
</dbReference>
<evidence type="ECO:0000256" key="2">
    <source>
        <dbReference type="PROSITE-ProRule" id="PRU00192"/>
    </source>
</evidence>
<evidence type="ECO:0000313" key="5">
    <source>
        <dbReference type="Proteomes" id="UP000005408"/>
    </source>
</evidence>
<feature type="domain" description="SH3" evidence="3">
    <location>
        <begin position="1"/>
        <end position="50"/>
    </location>
</feature>
<evidence type="ECO:0000259" key="3">
    <source>
        <dbReference type="PROSITE" id="PS50002"/>
    </source>
</evidence>
<keyword evidence="1 2" id="KW-0728">SH3 domain</keyword>
<dbReference type="EnsemblMetazoa" id="G27804.2">
    <property type="protein sequence ID" value="G27804.2:cds"/>
    <property type="gene ID" value="G27804"/>
</dbReference>